<dbReference type="EMBL" id="JAUIQD010000003">
    <property type="protein sequence ID" value="KAK3357956.1"/>
    <property type="molecule type" value="Genomic_DNA"/>
</dbReference>
<proteinExistence type="predicted"/>
<protein>
    <recommendedName>
        <fullName evidence="3">Fucose-specific lectin</fullName>
    </recommendedName>
</protein>
<gene>
    <name evidence="1" type="ORF">B0T25DRAFT_540625</name>
</gene>
<name>A0AAJ0MGM5_9PEZI</name>
<accession>A0AAJ0MGM5</accession>
<dbReference type="Proteomes" id="UP001275084">
    <property type="component" value="Unassembled WGS sequence"/>
</dbReference>
<organism evidence="1 2">
    <name type="scientific">Lasiosphaeria hispida</name>
    <dbReference type="NCBI Taxonomy" id="260671"/>
    <lineage>
        <taxon>Eukaryota</taxon>
        <taxon>Fungi</taxon>
        <taxon>Dikarya</taxon>
        <taxon>Ascomycota</taxon>
        <taxon>Pezizomycotina</taxon>
        <taxon>Sordariomycetes</taxon>
        <taxon>Sordariomycetidae</taxon>
        <taxon>Sordariales</taxon>
        <taxon>Lasiosphaeriaceae</taxon>
        <taxon>Lasiosphaeria</taxon>
    </lineage>
</organism>
<evidence type="ECO:0000313" key="2">
    <source>
        <dbReference type="Proteomes" id="UP001275084"/>
    </source>
</evidence>
<sequence>MQQGLISPSAQANNQLMLFARGVDKNIWVNTASVRDFSSSANPSWLRTQTWQNLHGGPFLSQPTAITWNDSTQLTVVAVGDPDHGARSQTYAIADAAWNHTWVNMGGKLTSPVALCTVRGRRVDLWAATEEKTLVAHDFWSFSSRGWWAPDLGNAWQGSANYGSDPKLAGKPGVVCRWDEFGHDIVVYGDGGKVVRHSAYSDGTGWTPMFTFDDGEMVVSSPPGFQGFQGDPVLLATGNDRLDFFGVGVDKAMYHGAWTKSGGHAALVNLGGSFQSVPGAVVTGGGSRVDVLALGIGGTLLHRTMQGGRWSSEWEDLGVFGNSAPFLFNMTTTPEVVGMFVLGTNGELNQTAWIVSMDLSWKGLKWASMGGNLTASYMKG</sequence>
<dbReference type="SUPFAM" id="SSF89372">
    <property type="entry name" value="Fucose-specific lectin"/>
    <property type="match status" value="1"/>
</dbReference>
<comment type="caution">
    <text evidence="1">The sequence shown here is derived from an EMBL/GenBank/DDBJ whole genome shotgun (WGS) entry which is preliminary data.</text>
</comment>
<evidence type="ECO:0008006" key="3">
    <source>
        <dbReference type="Google" id="ProtNLM"/>
    </source>
</evidence>
<keyword evidence="2" id="KW-1185">Reference proteome</keyword>
<reference evidence="1" key="2">
    <citation type="submission" date="2023-06" db="EMBL/GenBank/DDBJ databases">
        <authorList>
            <consortium name="Lawrence Berkeley National Laboratory"/>
            <person name="Haridas S."/>
            <person name="Hensen N."/>
            <person name="Bonometti L."/>
            <person name="Westerberg I."/>
            <person name="Brannstrom I.O."/>
            <person name="Guillou S."/>
            <person name="Cros-Aarteil S."/>
            <person name="Calhoun S."/>
            <person name="Kuo A."/>
            <person name="Mondo S."/>
            <person name="Pangilinan J."/>
            <person name="Riley R."/>
            <person name="Labutti K."/>
            <person name="Andreopoulos B."/>
            <person name="Lipzen A."/>
            <person name="Chen C."/>
            <person name="Yanf M."/>
            <person name="Daum C."/>
            <person name="Ng V."/>
            <person name="Clum A."/>
            <person name="Steindorff A."/>
            <person name="Ohm R."/>
            <person name="Martin F."/>
            <person name="Silar P."/>
            <person name="Natvig D."/>
            <person name="Lalanne C."/>
            <person name="Gautier V."/>
            <person name="Ament-Velasquez S.L."/>
            <person name="Kruys A."/>
            <person name="Hutchinson M.I."/>
            <person name="Powell A.J."/>
            <person name="Barry K."/>
            <person name="Miller A.N."/>
            <person name="Grigoriev I.V."/>
            <person name="Debuchy R."/>
            <person name="Gladieux P."/>
            <person name="Thoren M.H."/>
            <person name="Johannesson H."/>
        </authorList>
    </citation>
    <scope>NUCLEOTIDE SEQUENCE</scope>
    <source>
        <strain evidence="1">CBS 955.72</strain>
    </source>
</reference>
<dbReference type="AlphaFoldDB" id="A0AAJ0MGM5"/>
<dbReference type="Gene3D" id="2.120.10.70">
    <property type="entry name" value="Fucose-specific lectin"/>
    <property type="match status" value="1"/>
</dbReference>
<reference evidence="1" key="1">
    <citation type="journal article" date="2023" name="Mol. Phylogenet. Evol.">
        <title>Genome-scale phylogeny and comparative genomics of the fungal order Sordariales.</title>
        <authorList>
            <person name="Hensen N."/>
            <person name="Bonometti L."/>
            <person name="Westerberg I."/>
            <person name="Brannstrom I.O."/>
            <person name="Guillou S."/>
            <person name="Cros-Aarteil S."/>
            <person name="Calhoun S."/>
            <person name="Haridas S."/>
            <person name="Kuo A."/>
            <person name="Mondo S."/>
            <person name="Pangilinan J."/>
            <person name="Riley R."/>
            <person name="LaButti K."/>
            <person name="Andreopoulos B."/>
            <person name="Lipzen A."/>
            <person name="Chen C."/>
            <person name="Yan M."/>
            <person name="Daum C."/>
            <person name="Ng V."/>
            <person name="Clum A."/>
            <person name="Steindorff A."/>
            <person name="Ohm R.A."/>
            <person name="Martin F."/>
            <person name="Silar P."/>
            <person name="Natvig D.O."/>
            <person name="Lalanne C."/>
            <person name="Gautier V."/>
            <person name="Ament-Velasquez S.L."/>
            <person name="Kruys A."/>
            <person name="Hutchinson M.I."/>
            <person name="Powell A.J."/>
            <person name="Barry K."/>
            <person name="Miller A.N."/>
            <person name="Grigoriev I.V."/>
            <person name="Debuchy R."/>
            <person name="Gladieux P."/>
            <person name="Hiltunen Thoren M."/>
            <person name="Johannesson H."/>
        </authorList>
    </citation>
    <scope>NUCLEOTIDE SEQUENCE</scope>
    <source>
        <strain evidence="1">CBS 955.72</strain>
    </source>
</reference>
<evidence type="ECO:0000313" key="1">
    <source>
        <dbReference type="EMBL" id="KAK3357956.1"/>
    </source>
</evidence>